<proteinExistence type="predicted"/>
<evidence type="ECO:0000256" key="1">
    <source>
        <dbReference type="SAM" id="MobiDB-lite"/>
    </source>
</evidence>
<evidence type="ECO:0000313" key="4">
    <source>
        <dbReference type="Proteomes" id="UP001501612"/>
    </source>
</evidence>
<dbReference type="Proteomes" id="UP001501612">
    <property type="component" value="Unassembled WGS sequence"/>
</dbReference>
<accession>A0ABP5A989</accession>
<name>A0ABP5A989_9ACTN</name>
<keyword evidence="2" id="KW-0732">Signal</keyword>
<keyword evidence="4" id="KW-1185">Reference proteome</keyword>
<feature type="signal peptide" evidence="2">
    <location>
        <begin position="1"/>
        <end position="23"/>
    </location>
</feature>
<protein>
    <submittedName>
        <fullName evidence="3">Uncharacterized protein</fullName>
    </submittedName>
</protein>
<feature type="chain" id="PRO_5046651937" evidence="2">
    <location>
        <begin position="24"/>
        <end position="197"/>
    </location>
</feature>
<comment type="caution">
    <text evidence="3">The sequence shown here is derived from an EMBL/GenBank/DDBJ whole genome shotgun (WGS) entry which is preliminary data.</text>
</comment>
<feature type="region of interest" description="Disordered" evidence="1">
    <location>
        <begin position="177"/>
        <end position="197"/>
    </location>
</feature>
<evidence type="ECO:0000313" key="3">
    <source>
        <dbReference type="EMBL" id="GAA1907640.1"/>
    </source>
</evidence>
<organism evidence="3 4">
    <name type="scientific">Nocardioides lentus</name>
    <dbReference type="NCBI Taxonomy" id="338077"/>
    <lineage>
        <taxon>Bacteria</taxon>
        <taxon>Bacillati</taxon>
        <taxon>Actinomycetota</taxon>
        <taxon>Actinomycetes</taxon>
        <taxon>Propionibacteriales</taxon>
        <taxon>Nocardioidaceae</taxon>
        <taxon>Nocardioides</taxon>
    </lineage>
</organism>
<feature type="region of interest" description="Disordered" evidence="1">
    <location>
        <begin position="99"/>
        <end position="118"/>
    </location>
</feature>
<reference evidence="4" key="1">
    <citation type="journal article" date="2019" name="Int. J. Syst. Evol. Microbiol.">
        <title>The Global Catalogue of Microorganisms (GCM) 10K type strain sequencing project: providing services to taxonomists for standard genome sequencing and annotation.</title>
        <authorList>
            <consortium name="The Broad Institute Genomics Platform"/>
            <consortium name="The Broad Institute Genome Sequencing Center for Infectious Disease"/>
            <person name="Wu L."/>
            <person name="Ma J."/>
        </authorList>
    </citation>
    <scope>NUCLEOTIDE SEQUENCE [LARGE SCALE GENOMIC DNA]</scope>
    <source>
        <strain evidence="4">JCM 14046</strain>
    </source>
</reference>
<sequence>MPHRPVVLLAAALVLAAGTGASASPASAEVPASELATRAIAKDPVGDGVGRGALAVRRADLVRASYRTPRVEGGTITVRVTWAELRRTGPFQRLHVSVDPRTSGKQQPSAFEGARSGVSVQTYERGEPFADRVRPEVLDVQRVYGERGTTTVTMSTEWLEAPAGRVEVTVLSEAGSRASAAFDSSAGRDLRVGPVTD</sequence>
<dbReference type="RefSeq" id="WP_344003423.1">
    <property type="nucleotide sequence ID" value="NZ_BAAAMY010000001.1"/>
</dbReference>
<evidence type="ECO:0000256" key="2">
    <source>
        <dbReference type="SAM" id="SignalP"/>
    </source>
</evidence>
<gene>
    <name evidence="3" type="ORF">GCM10009737_05640</name>
</gene>
<dbReference type="EMBL" id="BAAAMY010000001">
    <property type="protein sequence ID" value="GAA1907640.1"/>
    <property type="molecule type" value="Genomic_DNA"/>
</dbReference>